<evidence type="ECO:0000313" key="4">
    <source>
        <dbReference type="EMBL" id="KAF2458815.1"/>
    </source>
</evidence>
<keyword evidence="5" id="KW-1185">Reference proteome</keyword>
<dbReference type="AlphaFoldDB" id="A0A6A6P479"/>
<feature type="region of interest" description="Disordered" evidence="2">
    <location>
        <begin position="869"/>
        <end position="890"/>
    </location>
</feature>
<dbReference type="PROSITE" id="PS50837">
    <property type="entry name" value="NACHT"/>
    <property type="match status" value="1"/>
</dbReference>
<dbReference type="Gene3D" id="3.40.50.300">
    <property type="entry name" value="P-loop containing nucleotide triphosphate hydrolases"/>
    <property type="match status" value="1"/>
</dbReference>
<dbReference type="SUPFAM" id="SSF52540">
    <property type="entry name" value="P-loop containing nucleoside triphosphate hydrolases"/>
    <property type="match status" value="1"/>
</dbReference>
<dbReference type="InterPro" id="IPR007111">
    <property type="entry name" value="NACHT_NTPase"/>
</dbReference>
<gene>
    <name evidence="4" type="ORF">BDY21DRAFT_212358</name>
</gene>
<evidence type="ECO:0000259" key="3">
    <source>
        <dbReference type="PROSITE" id="PS50837"/>
    </source>
</evidence>
<sequence>MGSNACPQVRLLFKDAFDKLEGTIRAKEPNDCKDFKSTTLRDVHDAARKIERELGARQSLRNMRRIQPFLDGLEQYSKAIEVLCNGTDYLPWIWAPVKLILIMASQYTAGIEKIVATYASVAEALPRFDLLGEAFKSNADFQRLLAAVYVDILEFHRCAYDFFKNPGVKMFFKTLWAGFDRRFKGILDSLTYHSELVEKRANAQDIYEAQKWRERRMAELERDEQKFTAAQLQEVLAWLEVHKDYEQENELERQYSLCHEHTCDWIQRNSVAKSWLRLSAENLVVWLNGKPGAGKSVLASILIRFLQRHRQITVLYFWCNYYSSASDKSCHILRTFVAQFLRQNKGLAAYVYDNYIQEGRNSSVLELKDLIQVLLSSAQASRIVVDGLDELPYADQRQVLLDLLPLASVKTRDASSSICKIIFTSRDIPQISKQLGRRPQINLNKEKEQLRVAIQLYVQHRLAEIQGGFQNEEINCEEFADIEARITARAGGMFLWVRLVLQAIENSHCLQDLRDTVESLPSDLEKLYLKLLENVFHDRKAEDRDITVRILEWVAFAKRPMRKHEIITGISLRPGIHKLTNETRLWDSAMDLAKPFIEEGATGFVSFVHFTVQEFLIKRSGNFLDPISAHRNISSSCVAYLTDGLELLDDSKAEQNISRVVKGFHALCLYSHEHWIAHLFEYAKLNNGIDGPDSEVLCQRMIDFESAHEISAARHTSASDSPRIDVDYRRLCVDAAFLRTRPITKGIVEEVRNLRIFMQSLPCTTGRDAEAQELSHDMTVLTAALQKYNSIVHRILEMDNVPRLDRQALARFKEQNAGFAFVCRFRGCPHATVGFSSNRKRTDHETLHTGLARSNDESLSTSSSRLWNTTGINGKRAKDGSPVSSNTKPKRIRRNAECNGTVPAKHFDLRELGIPKELADELAPCLNPTSTPLFKYILGIDRELLSIESLDKPIIIDCERHTNLYPRLPQSVPLTVREWAQRDEQRRCRPPCGPTCLIKDVLRWLRTSFESMLQELDITLDKHYMLLFLLCGVKWVHHLHQADSMNNSELEEVTWKVPTVDIVGYIELLCGPTSHQLGDMSRPPNSFLRNNFLLTREDDIRQDLKRFWRVMSHDPPFAA</sequence>
<dbReference type="InterPro" id="IPR056884">
    <property type="entry name" value="NPHP3-like_N"/>
</dbReference>
<protein>
    <recommendedName>
        <fullName evidence="3">NACHT domain-containing protein</fullName>
    </recommendedName>
</protein>
<organism evidence="4 5">
    <name type="scientific">Lineolata rhizophorae</name>
    <dbReference type="NCBI Taxonomy" id="578093"/>
    <lineage>
        <taxon>Eukaryota</taxon>
        <taxon>Fungi</taxon>
        <taxon>Dikarya</taxon>
        <taxon>Ascomycota</taxon>
        <taxon>Pezizomycotina</taxon>
        <taxon>Dothideomycetes</taxon>
        <taxon>Dothideomycetes incertae sedis</taxon>
        <taxon>Lineolatales</taxon>
        <taxon>Lineolataceae</taxon>
        <taxon>Lineolata</taxon>
    </lineage>
</organism>
<dbReference type="PANTHER" id="PTHR10039">
    <property type="entry name" value="AMELOGENIN"/>
    <property type="match status" value="1"/>
</dbReference>
<dbReference type="Pfam" id="PF24809">
    <property type="entry name" value="DUF7708"/>
    <property type="match status" value="1"/>
</dbReference>
<evidence type="ECO:0000256" key="1">
    <source>
        <dbReference type="ARBA" id="ARBA00022737"/>
    </source>
</evidence>
<dbReference type="Pfam" id="PF24883">
    <property type="entry name" value="NPHP3_N"/>
    <property type="match status" value="1"/>
</dbReference>
<dbReference type="OrthoDB" id="7464126at2759"/>
<name>A0A6A6P479_9PEZI</name>
<evidence type="ECO:0000256" key="2">
    <source>
        <dbReference type="SAM" id="MobiDB-lite"/>
    </source>
</evidence>
<accession>A0A6A6P479</accession>
<dbReference type="InterPro" id="IPR027417">
    <property type="entry name" value="P-loop_NTPase"/>
</dbReference>
<proteinExistence type="predicted"/>
<reference evidence="4" key="1">
    <citation type="journal article" date="2020" name="Stud. Mycol.">
        <title>101 Dothideomycetes genomes: a test case for predicting lifestyles and emergence of pathogens.</title>
        <authorList>
            <person name="Haridas S."/>
            <person name="Albert R."/>
            <person name="Binder M."/>
            <person name="Bloem J."/>
            <person name="Labutti K."/>
            <person name="Salamov A."/>
            <person name="Andreopoulos B."/>
            <person name="Baker S."/>
            <person name="Barry K."/>
            <person name="Bills G."/>
            <person name="Bluhm B."/>
            <person name="Cannon C."/>
            <person name="Castanera R."/>
            <person name="Culley D."/>
            <person name="Daum C."/>
            <person name="Ezra D."/>
            <person name="Gonzalez J."/>
            <person name="Henrissat B."/>
            <person name="Kuo A."/>
            <person name="Liang C."/>
            <person name="Lipzen A."/>
            <person name="Lutzoni F."/>
            <person name="Magnuson J."/>
            <person name="Mondo S."/>
            <person name="Nolan M."/>
            <person name="Ohm R."/>
            <person name="Pangilinan J."/>
            <person name="Park H.-J."/>
            <person name="Ramirez L."/>
            <person name="Alfaro M."/>
            <person name="Sun H."/>
            <person name="Tritt A."/>
            <person name="Yoshinaga Y."/>
            <person name="Zwiers L.-H."/>
            <person name="Turgeon B."/>
            <person name="Goodwin S."/>
            <person name="Spatafora J."/>
            <person name="Crous P."/>
            <person name="Grigoriev I."/>
        </authorList>
    </citation>
    <scope>NUCLEOTIDE SEQUENCE</scope>
    <source>
        <strain evidence="4">ATCC 16933</strain>
    </source>
</reference>
<dbReference type="Proteomes" id="UP000799766">
    <property type="component" value="Unassembled WGS sequence"/>
</dbReference>
<keyword evidence="1" id="KW-0677">Repeat</keyword>
<feature type="domain" description="NACHT" evidence="3">
    <location>
        <begin position="283"/>
        <end position="426"/>
    </location>
</feature>
<dbReference type="EMBL" id="MU001677">
    <property type="protein sequence ID" value="KAF2458815.1"/>
    <property type="molecule type" value="Genomic_DNA"/>
</dbReference>
<dbReference type="InterPro" id="IPR056125">
    <property type="entry name" value="DUF7708"/>
</dbReference>
<dbReference type="PANTHER" id="PTHR10039:SF14">
    <property type="entry name" value="NACHT DOMAIN-CONTAINING PROTEIN"/>
    <property type="match status" value="1"/>
</dbReference>
<evidence type="ECO:0000313" key="5">
    <source>
        <dbReference type="Proteomes" id="UP000799766"/>
    </source>
</evidence>